<dbReference type="CDD" id="cd09086">
    <property type="entry name" value="ExoIII-like_AP-endo"/>
    <property type="match status" value="1"/>
</dbReference>
<feature type="active site" evidence="5">
    <location>
        <position position="106"/>
    </location>
</feature>
<keyword evidence="3" id="KW-0378">Hydrolase</keyword>
<evidence type="ECO:0000256" key="6">
    <source>
        <dbReference type="PIRSR" id="PIRSR604808-2"/>
    </source>
</evidence>
<evidence type="ECO:0000256" key="7">
    <source>
        <dbReference type="PIRSR" id="PIRSR604808-3"/>
    </source>
</evidence>
<dbReference type="InterPro" id="IPR005135">
    <property type="entry name" value="Endo/exonuclease/phosphatase"/>
</dbReference>
<dbReference type="GO" id="GO:0006281">
    <property type="term" value="P:DNA repair"/>
    <property type="evidence" value="ECO:0007669"/>
    <property type="project" value="InterPro"/>
</dbReference>
<feature type="site" description="Important for catalytic activity" evidence="7">
    <location>
        <position position="218"/>
    </location>
</feature>
<evidence type="ECO:0000256" key="2">
    <source>
        <dbReference type="ARBA" id="ARBA00022723"/>
    </source>
</evidence>
<dbReference type="Proteomes" id="UP000636264">
    <property type="component" value="Unassembled WGS sequence"/>
</dbReference>
<dbReference type="AlphaFoldDB" id="A0A916RIA5"/>
<dbReference type="InterPro" id="IPR020847">
    <property type="entry name" value="AP_endonuclease_F1_BS"/>
</dbReference>
<dbReference type="PROSITE" id="PS51435">
    <property type="entry name" value="AP_NUCLEASE_F1_4"/>
    <property type="match status" value="1"/>
</dbReference>
<comment type="cofactor">
    <cofactor evidence="6">
        <name>Mg(2+)</name>
        <dbReference type="ChEBI" id="CHEBI:18420"/>
    </cofactor>
    <cofactor evidence="6">
        <name>Mn(2+)</name>
        <dbReference type="ChEBI" id="CHEBI:29035"/>
    </cofactor>
    <text evidence="6">Probably binds two magnesium or manganese ions per subunit.</text>
</comment>
<dbReference type="GO" id="GO:0046872">
    <property type="term" value="F:metal ion binding"/>
    <property type="evidence" value="ECO:0007669"/>
    <property type="project" value="UniProtKB-KW"/>
</dbReference>
<evidence type="ECO:0000256" key="5">
    <source>
        <dbReference type="PIRSR" id="PIRSR604808-1"/>
    </source>
</evidence>
<dbReference type="GO" id="GO:0008311">
    <property type="term" value="F:double-stranded DNA 3'-5' DNA exonuclease activity"/>
    <property type="evidence" value="ECO:0007669"/>
    <property type="project" value="InterPro"/>
</dbReference>
<dbReference type="Gene3D" id="3.60.10.10">
    <property type="entry name" value="Endonuclease/exonuclease/phosphatase"/>
    <property type="match status" value="1"/>
</dbReference>
<feature type="binding site" evidence="6">
    <location>
        <position position="149"/>
    </location>
    <ligand>
        <name>Mg(2+)</name>
        <dbReference type="ChEBI" id="CHEBI:18420"/>
        <label>1</label>
    </ligand>
</feature>
<feature type="site" description="Transition state stabilizer" evidence="7">
    <location>
        <position position="149"/>
    </location>
</feature>
<evidence type="ECO:0000313" key="9">
    <source>
        <dbReference type="EMBL" id="GGA54724.1"/>
    </source>
</evidence>
<accession>A0A916RIA5</accession>
<dbReference type="GO" id="GO:0003677">
    <property type="term" value="F:DNA binding"/>
    <property type="evidence" value="ECO:0007669"/>
    <property type="project" value="InterPro"/>
</dbReference>
<keyword evidence="10" id="KW-1185">Reference proteome</keyword>
<evidence type="ECO:0000256" key="3">
    <source>
        <dbReference type="ARBA" id="ARBA00022801"/>
    </source>
</evidence>
<feature type="active site" description="Proton acceptor" evidence="5">
    <location>
        <position position="248"/>
    </location>
</feature>
<evidence type="ECO:0000256" key="1">
    <source>
        <dbReference type="ARBA" id="ARBA00007092"/>
    </source>
</evidence>
<dbReference type="GO" id="GO:0004519">
    <property type="term" value="F:endonuclease activity"/>
    <property type="evidence" value="ECO:0007669"/>
    <property type="project" value="InterPro"/>
</dbReference>
<dbReference type="RefSeq" id="WP_188719387.1">
    <property type="nucleotide sequence ID" value="NZ_BMIF01000001.1"/>
</dbReference>
<dbReference type="InterPro" id="IPR004808">
    <property type="entry name" value="AP_endonuc_1"/>
</dbReference>
<keyword evidence="2 6" id="KW-0479">Metal-binding</keyword>
<comment type="similarity">
    <text evidence="1">Belongs to the DNA repair enzymes AP/ExoA family.</text>
</comment>
<proteinExistence type="inferred from homology"/>
<dbReference type="InterPro" id="IPR037493">
    <property type="entry name" value="ExoIII-like"/>
</dbReference>
<feature type="binding site" evidence="6">
    <location>
        <position position="7"/>
    </location>
    <ligand>
        <name>Mg(2+)</name>
        <dbReference type="ChEBI" id="CHEBI:18420"/>
        <label>1</label>
    </ligand>
</feature>
<feature type="domain" description="Endonuclease/exonuclease/phosphatase" evidence="8">
    <location>
        <begin position="4"/>
        <end position="248"/>
    </location>
</feature>
<dbReference type="NCBIfam" id="TIGR00195">
    <property type="entry name" value="exoDNase_III"/>
    <property type="match status" value="1"/>
</dbReference>
<feature type="binding site" evidence="6">
    <location>
        <position position="248"/>
    </location>
    <ligand>
        <name>Mg(2+)</name>
        <dbReference type="ChEBI" id="CHEBI:18420"/>
        <label>1</label>
    </ligand>
</feature>
<organism evidence="9 10">
    <name type="scientific">Nitratireductor aestuarii</name>
    <dbReference type="NCBI Taxonomy" id="1735103"/>
    <lineage>
        <taxon>Bacteria</taxon>
        <taxon>Pseudomonadati</taxon>
        <taxon>Pseudomonadota</taxon>
        <taxon>Alphaproteobacteria</taxon>
        <taxon>Hyphomicrobiales</taxon>
        <taxon>Phyllobacteriaceae</taxon>
        <taxon>Nitratireductor</taxon>
    </lineage>
</organism>
<keyword evidence="4 6" id="KW-0460">Magnesium</keyword>
<keyword evidence="6" id="KW-0464">Manganese</keyword>
<sequence length="257" mass="29350">MKIATFNINNVNKRLANLLEWLEESEPDVVCLQELKAAQNAFPEDAINQAGYDAVWVGQKTWNGVAILSRIGEPLVTCRQLPGDSTDTQARYIEAAVQGVLIACIYAPNGNPQPGPKFDYKLQWLERLRKRATELRKMGAPVVLAGDFNVVPTEFDIYPTKSWDKDALVQPEARAAFRKLVGRSWTDALRELHPDERIYTFWHYMRNRWERDAGLRIDHLLLSPNLRDRLMAAGVDREVRGRENASDHAPVWIELSE</sequence>
<dbReference type="PANTHER" id="PTHR43250:SF1">
    <property type="entry name" value="EXODEOXYRIBONUCLEASE III"/>
    <property type="match status" value="1"/>
</dbReference>
<reference evidence="9" key="2">
    <citation type="submission" date="2020-09" db="EMBL/GenBank/DDBJ databases">
        <authorList>
            <person name="Sun Q."/>
            <person name="Zhou Y."/>
        </authorList>
    </citation>
    <scope>NUCLEOTIDE SEQUENCE</scope>
    <source>
        <strain evidence="9">CGMCC 1.15320</strain>
    </source>
</reference>
<feature type="site" description="Interaction with DNA substrate" evidence="7">
    <location>
        <position position="248"/>
    </location>
</feature>
<dbReference type="PROSITE" id="PS00726">
    <property type="entry name" value="AP_NUCLEASE_F1_1"/>
    <property type="match status" value="1"/>
</dbReference>
<gene>
    <name evidence="9" type="ORF">GCM10011385_05410</name>
</gene>
<feature type="binding site" evidence="6">
    <location>
        <position position="34"/>
    </location>
    <ligand>
        <name>Mg(2+)</name>
        <dbReference type="ChEBI" id="CHEBI:18420"/>
        <label>1</label>
    </ligand>
</feature>
<evidence type="ECO:0000256" key="4">
    <source>
        <dbReference type="ARBA" id="ARBA00022842"/>
    </source>
</evidence>
<dbReference type="InterPro" id="IPR036691">
    <property type="entry name" value="Endo/exonu/phosph_ase_sf"/>
</dbReference>
<reference evidence="9" key="1">
    <citation type="journal article" date="2014" name="Int. J. Syst. Evol. Microbiol.">
        <title>Complete genome sequence of Corynebacterium casei LMG S-19264T (=DSM 44701T), isolated from a smear-ripened cheese.</title>
        <authorList>
            <consortium name="US DOE Joint Genome Institute (JGI-PGF)"/>
            <person name="Walter F."/>
            <person name="Albersmeier A."/>
            <person name="Kalinowski J."/>
            <person name="Ruckert C."/>
        </authorList>
    </citation>
    <scope>NUCLEOTIDE SEQUENCE</scope>
    <source>
        <strain evidence="9">CGMCC 1.15320</strain>
    </source>
</reference>
<feature type="active site" description="Proton donor/acceptor" evidence="5">
    <location>
        <position position="147"/>
    </location>
</feature>
<feature type="binding site" evidence="6">
    <location>
        <position position="147"/>
    </location>
    <ligand>
        <name>Mg(2+)</name>
        <dbReference type="ChEBI" id="CHEBI:18420"/>
        <label>1</label>
    </ligand>
</feature>
<feature type="binding site" evidence="6">
    <location>
        <position position="247"/>
    </location>
    <ligand>
        <name>Mg(2+)</name>
        <dbReference type="ChEBI" id="CHEBI:18420"/>
        <label>1</label>
    </ligand>
</feature>
<comment type="caution">
    <text evidence="9">The sequence shown here is derived from an EMBL/GenBank/DDBJ whole genome shotgun (WGS) entry which is preliminary data.</text>
</comment>
<dbReference type="Pfam" id="PF03372">
    <property type="entry name" value="Exo_endo_phos"/>
    <property type="match status" value="1"/>
</dbReference>
<dbReference type="SUPFAM" id="SSF56219">
    <property type="entry name" value="DNase I-like"/>
    <property type="match status" value="1"/>
</dbReference>
<dbReference type="NCBIfam" id="TIGR00633">
    <property type="entry name" value="xth"/>
    <property type="match status" value="1"/>
</dbReference>
<evidence type="ECO:0000313" key="10">
    <source>
        <dbReference type="Proteomes" id="UP000636264"/>
    </source>
</evidence>
<dbReference type="EMBL" id="BMIF01000001">
    <property type="protein sequence ID" value="GGA54724.1"/>
    <property type="molecule type" value="Genomic_DNA"/>
</dbReference>
<evidence type="ECO:0000259" key="8">
    <source>
        <dbReference type="Pfam" id="PF03372"/>
    </source>
</evidence>
<protein>
    <submittedName>
        <fullName evidence="9">Exodeoxyribonuclease III</fullName>
    </submittedName>
</protein>
<dbReference type="PANTHER" id="PTHR43250">
    <property type="entry name" value="EXODEOXYRIBONUCLEASE III"/>
    <property type="match status" value="1"/>
</dbReference>
<name>A0A916RIA5_9HYPH</name>